<dbReference type="GO" id="GO:0016791">
    <property type="term" value="F:phosphatase activity"/>
    <property type="evidence" value="ECO:0007669"/>
    <property type="project" value="TreeGrafter"/>
</dbReference>
<name>A0A191ZWY4_9RALS</name>
<dbReference type="InterPro" id="IPR023214">
    <property type="entry name" value="HAD_sf"/>
</dbReference>
<accession>A0A191ZWY4</accession>
<dbReference type="EMBL" id="JABBZM010000010">
    <property type="protein sequence ID" value="NMV38664.1"/>
    <property type="molecule type" value="Genomic_DNA"/>
</dbReference>
<reference evidence="2 4" key="3">
    <citation type="submission" date="2020-04" db="EMBL/GenBank/DDBJ databases">
        <title>Ralstonia insidiosa genome sequencing and assembly.</title>
        <authorList>
            <person name="Martins R.C.R."/>
            <person name="Perdigao-Neto L.V."/>
            <person name="Levin A.S.S."/>
            <person name="Costa S.F."/>
        </authorList>
    </citation>
    <scope>NUCLEOTIDE SEQUENCE [LARGE SCALE GENOMIC DNA]</scope>
    <source>
        <strain evidence="2 4">5047</strain>
    </source>
</reference>
<protein>
    <submittedName>
        <fullName evidence="1">HAD family hydrolase</fullName>
    </submittedName>
    <submittedName>
        <fullName evidence="2">HAD-IIB family hydrolase</fullName>
    </submittedName>
</protein>
<keyword evidence="3" id="KW-1185">Reference proteome</keyword>
<dbReference type="Pfam" id="PF08282">
    <property type="entry name" value="Hydrolase_3"/>
    <property type="match status" value="1"/>
</dbReference>
<dbReference type="OrthoDB" id="5292903at2"/>
<dbReference type="Gene3D" id="3.40.50.1000">
    <property type="entry name" value="HAD superfamily/HAD-like"/>
    <property type="match status" value="2"/>
</dbReference>
<dbReference type="AlphaFoldDB" id="A0A191ZWY4"/>
<sequence length="300" mass="32119">MLAPPTSPTTPPSADSPESAPVIAARRVPLALHQLPDDALRNITGVFTDVDGTLTTRGKLPAQAYSALERLHRAGIKVVPVTGRSIAWCEVITRLWPVDAVIGENGAFAMRIDSRGHLTTDFVDDAQTRARNLERIREIGAEVMRAVPGSALATDQAWHAADLAVDHAEQVPPLPQNAVKHIVDIMRTHGMHATVSSIHVNGWFGKHDKLSASVALARRAFGIDLHDERERWVFVGDSANDAAMFEFFPLSVGVANVLDVIDTLPMPPAYLTAAEGGGGFAEVAERILGARAPALPAPRG</sequence>
<organism evidence="1 3">
    <name type="scientific">Ralstonia insidiosa</name>
    <dbReference type="NCBI Taxonomy" id="190721"/>
    <lineage>
        <taxon>Bacteria</taxon>
        <taxon>Pseudomonadati</taxon>
        <taxon>Pseudomonadota</taxon>
        <taxon>Betaproteobacteria</taxon>
        <taxon>Burkholderiales</taxon>
        <taxon>Burkholderiaceae</taxon>
        <taxon>Ralstonia</taxon>
    </lineage>
</organism>
<dbReference type="GO" id="GO:0005829">
    <property type="term" value="C:cytosol"/>
    <property type="evidence" value="ECO:0007669"/>
    <property type="project" value="TreeGrafter"/>
</dbReference>
<dbReference type="InterPro" id="IPR006379">
    <property type="entry name" value="HAD-SF_hydro_IIB"/>
</dbReference>
<dbReference type="Proteomes" id="UP000575469">
    <property type="component" value="Unassembled WGS sequence"/>
</dbReference>
<dbReference type="PANTHER" id="PTHR10000">
    <property type="entry name" value="PHOSPHOSERINE PHOSPHATASE"/>
    <property type="match status" value="1"/>
</dbReference>
<keyword evidence="1" id="KW-0378">Hydrolase</keyword>
<evidence type="ECO:0000313" key="4">
    <source>
        <dbReference type="Proteomes" id="UP000575469"/>
    </source>
</evidence>
<gene>
    <name evidence="1" type="ORF">A9Y76_09460</name>
    <name evidence="2" type="ORF">HGR00_12175</name>
</gene>
<evidence type="ECO:0000313" key="2">
    <source>
        <dbReference type="EMBL" id="NMV38664.1"/>
    </source>
</evidence>
<dbReference type="GeneID" id="61526245"/>
<dbReference type="NCBIfam" id="TIGR01484">
    <property type="entry name" value="HAD-SF-IIB"/>
    <property type="match status" value="1"/>
</dbReference>
<proteinExistence type="predicted"/>
<reference evidence="1" key="1">
    <citation type="submission" date="2016-06" db="EMBL/GenBank/DDBJ databases">
        <authorList>
            <person name="Kjaerup R.B."/>
            <person name="Dalgaard T.S."/>
            <person name="Juul-Madsen H.R."/>
        </authorList>
    </citation>
    <scope>NUCLEOTIDE SEQUENCE [LARGE SCALE GENOMIC DNA]</scope>
    <source>
        <strain evidence="1">ATCC 49129</strain>
    </source>
</reference>
<dbReference type="InterPro" id="IPR036412">
    <property type="entry name" value="HAD-like_sf"/>
</dbReference>
<dbReference type="EMBL" id="CP016022">
    <property type="protein sequence ID" value="ANJ72680.1"/>
    <property type="molecule type" value="Genomic_DNA"/>
</dbReference>
<dbReference type="GO" id="GO:0000287">
    <property type="term" value="F:magnesium ion binding"/>
    <property type="evidence" value="ECO:0007669"/>
    <property type="project" value="TreeGrafter"/>
</dbReference>
<dbReference type="PANTHER" id="PTHR10000:SF8">
    <property type="entry name" value="HAD SUPERFAMILY HYDROLASE-LIKE, TYPE 3"/>
    <property type="match status" value="1"/>
</dbReference>
<evidence type="ECO:0000313" key="1">
    <source>
        <dbReference type="EMBL" id="ANJ72680.1"/>
    </source>
</evidence>
<dbReference type="STRING" id="190721.ACS15_2109"/>
<dbReference type="SUPFAM" id="SSF56784">
    <property type="entry name" value="HAD-like"/>
    <property type="match status" value="1"/>
</dbReference>
<dbReference type="Proteomes" id="UP000078572">
    <property type="component" value="Chromosome 1"/>
</dbReference>
<evidence type="ECO:0000313" key="3">
    <source>
        <dbReference type="Proteomes" id="UP000078572"/>
    </source>
</evidence>
<dbReference type="RefSeq" id="WP_064803777.1">
    <property type="nucleotide sequence ID" value="NZ_CP016022.1"/>
</dbReference>
<reference evidence="3" key="2">
    <citation type="submission" date="2016-06" db="EMBL/GenBank/DDBJ databases">
        <authorList>
            <person name="Xu Y."/>
            <person name="Nagy A."/>
            <person name="Yan X."/>
            <person name="Kim S.W."/>
            <person name="Haley B."/>
            <person name="Liu N.T."/>
            <person name="Nou X."/>
        </authorList>
    </citation>
    <scope>NUCLEOTIDE SEQUENCE [LARGE SCALE GENOMIC DNA]</scope>
    <source>
        <strain evidence="3">ATCC 49129</strain>
    </source>
</reference>